<dbReference type="SUPFAM" id="SSF54913">
    <property type="entry name" value="GlnB-like"/>
    <property type="match status" value="1"/>
</dbReference>
<dbReference type="InterPro" id="IPR015867">
    <property type="entry name" value="N-reg_PII/ATP_PRibTrfase_C"/>
</dbReference>
<dbReference type="OrthoDB" id="9795599at2"/>
<dbReference type="PANTHER" id="PTHR35983:SF1">
    <property type="entry name" value="UPF0166 PROTEIN TM_0021"/>
    <property type="match status" value="1"/>
</dbReference>
<keyword evidence="3" id="KW-1185">Reference proteome</keyword>
<protein>
    <submittedName>
        <fullName evidence="2">Uncharacterized protein</fullName>
    </submittedName>
</protein>
<dbReference type="RefSeq" id="WP_096599848.1">
    <property type="nucleotide sequence ID" value="NZ_OBEN01000001.1"/>
</dbReference>
<dbReference type="PANTHER" id="PTHR35983">
    <property type="entry name" value="UPF0166 PROTEIN TM_0021"/>
    <property type="match status" value="1"/>
</dbReference>
<dbReference type="InterPro" id="IPR003793">
    <property type="entry name" value="UPF0166"/>
</dbReference>
<name>A0A285NS90_9AQUI</name>
<reference evidence="3" key="1">
    <citation type="submission" date="2017-09" db="EMBL/GenBank/DDBJ databases">
        <authorList>
            <person name="Varghese N."/>
            <person name="Submissions S."/>
        </authorList>
    </citation>
    <scope>NUCLEOTIDE SEQUENCE [LARGE SCALE GENOMIC DNA]</scope>
    <source>
        <strain evidence="3">DSM 2913</strain>
    </source>
</reference>
<dbReference type="Gene3D" id="3.30.70.120">
    <property type="match status" value="1"/>
</dbReference>
<dbReference type="EMBL" id="OBEN01000001">
    <property type="protein sequence ID" value="SNZ10696.1"/>
    <property type="molecule type" value="Genomic_DNA"/>
</dbReference>
<accession>A0A285NS90</accession>
<organism evidence="2 3">
    <name type="scientific">Hydrogenobacter hydrogenophilus</name>
    <dbReference type="NCBI Taxonomy" id="35835"/>
    <lineage>
        <taxon>Bacteria</taxon>
        <taxon>Pseudomonadati</taxon>
        <taxon>Aquificota</taxon>
        <taxon>Aquificia</taxon>
        <taxon>Aquificales</taxon>
        <taxon>Aquificaceae</taxon>
        <taxon>Hydrogenobacter</taxon>
    </lineage>
</organism>
<proteinExistence type="inferred from homology"/>
<comment type="similarity">
    <text evidence="1">Belongs to the UPF0166 family.</text>
</comment>
<evidence type="ECO:0000313" key="2">
    <source>
        <dbReference type="EMBL" id="SNZ10696.1"/>
    </source>
</evidence>
<dbReference type="Pfam" id="PF02641">
    <property type="entry name" value="DUF190"/>
    <property type="match status" value="1"/>
</dbReference>
<dbReference type="Proteomes" id="UP000218627">
    <property type="component" value="Unassembled WGS sequence"/>
</dbReference>
<gene>
    <name evidence="2" type="ORF">SAMN06265353_0023</name>
</gene>
<dbReference type="InterPro" id="IPR011322">
    <property type="entry name" value="N-reg_PII-like_a/b"/>
</dbReference>
<dbReference type="AlphaFoldDB" id="A0A285NS90"/>
<evidence type="ECO:0000313" key="3">
    <source>
        <dbReference type="Proteomes" id="UP000218627"/>
    </source>
</evidence>
<evidence type="ECO:0000256" key="1">
    <source>
        <dbReference type="ARBA" id="ARBA00010554"/>
    </source>
</evidence>
<sequence>MKCEHALLVRIFFGEDDKYEGKPLYKYIVELCRSKKIAGATVFRGILGYGKSSVIHKASPLKLSSDLPIVVEIIDCEENLKDVLPEIAKLVSNGLITLEKVKILRYP</sequence>